<comment type="caution">
    <text evidence="1">The sequence shown here is derived from an EMBL/GenBank/DDBJ whole genome shotgun (WGS) entry which is preliminary data.</text>
</comment>
<sequence length="284" mass="32336">MAAEKNLINHELVCDSTLKRNETEPFLKGLITGDEKWITYDKNMPKTSWSKGKLVANKHISTPNNQRRAAGPRRNFLAAPTTELVHFNDEAYFSAASGGARRVSELELNAHNSPEFTRQIAGRRSDVYTKRQRTAKVGMRQRGLSPDRRSIERGLAARGGRGKAKELCGRREARGRRWRGRGEYDPSDCYNSLRDVHPHTRQWRLQPPRAIAHLVRTRTHPRNGSDKIVQAGGCRSLSCTHTRHALDSKPVPIFEFDPGPVLNHSSRLGSRFCSPSRFEYRFRD</sequence>
<evidence type="ECO:0008006" key="3">
    <source>
        <dbReference type="Google" id="ProtNLM"/>
    </source>
</evidence>
<name>A0A4C1ZII0_EUMVA</name>
<evidence type="ECO:0000313" key="2">
    <source>
        <dbReference type="Proteomes" id="UP000299102"/>
    </source>
</evidence>
<dbReference type="Gene3D" id="3.30.420.10">
    <property type="entry name" value="Ribonuclease H-like superfamily/Ribonuclease H"/>
    <property type="match status" value="1"/>
</dbReference>
<protein>
    <recommendedName>
        <fullName evidence="3">Histone-lysine N-methyltransferase SETMAR</fullName>
    </recommendedName>
</protein>
<dbReference type="AlphaFoldDB" id="A0A4C1ZII0"/>
<reference evidence="1 2" key="1">
    <citation type="journal article" date="2019" name="Commun. Biol.">
        <title>The bagworm genome reveals a unique fibroin gene that provides high tensile strength.</title>
        <authorList>
            <person name="Kono N."/>
            <person name="Nakamura H."/>
            <person name="Ohtoshi R."/>
            <person name="Tomita M."/>
            <person name="Numata K."/>
            <person name="Arakawa K."/>
        </authorList>
    </citation>
    <scope>NUCLEOTIDE SEQUENCE [LARGE SCALE GENOMIC DNA]</scope>
</reference>
<keyword evidence="2" id="KW-1185">Reference proteome</keyword>
<dbReference type="GO" id="GO:0003676">
    <property type="term" value="F:nucleic acid binding"/>
    <property type="evidence" value="ECO:0007669"/>
    <property type="project" value="InterPro"/>
</dbReference>
<dbReference type="EMBL" id="BGZK01001825">
    <property type="protein sequence ID" value="GBP86924.1"/>
    <property type="molecule type" value="Genomic_DNA"/>
</dbReference>
<dbReference type="Proteomes" id="UP000299102">
    <property type="component" value="Unassembled WGS sequence"/>
</dbReference>
<dbReference type="OrthoDB" id="616263at2759"/>
<dbReference type="InterPro" id="IPR036397">
    <property type="entry name" value="RNaseH_sf"/>
</dbReference>
<accession>A0A4C1ZII0</accession>
<organism evidence="1 2">
    <name type="scientific">Eumeta variegata</name>
    <name type="common">Bagworm moth</name>
    <name type="synonym">Eumeta japonica</name>
    <dbReference type="NCBI Taxonomy" id="151549"/>
    <lineage>
        <taxon>Eukaryota</taxon>
        <taxon>Metazoa</taxon>
        <taxon>Ecdysozoa</taxon>
        <taxon>Arthropoda</taxon>
        <taxon>Hexapoda</taxon>
        <taxon>Insecta</taxon>
        <taxon>Pterygota</taxon>
        <taxon>Neoptera</taxon>
        <taxon>Endopterygota</taxon>
        <taxon>Lepidoptera</taxon>
        <taxon>Glossata</taxon>
        <taxon>Ditrysia</taxon>
        <taxon>Tineoidea</taxon>
        <taxon>Psychidae</taxon>
        <taxon>Oiketicinae</taxon>
        <taxon>Eumeta</taxon>
    </lineage>
</organism>
<proteinExistence type="predicted"/>
<gene>
    <name evidence="1" type="ORF">EVAR_60906_1</name>
</gene>
<evidence type="ECO:0000313" key="1">
    <source>
        <dbReference type="EMBL" id="GBP86924.1"/>
    </source>
</evidence>